<dbReference type="AlphaFoldDB" id="A0A371EJY0"/>
<dbReference type="Proteomes" id="UP000257109">
    <property type="component" value="Unassembled WGS sequence"/>
</dbReference>
<evidence type="ECO:0000256" key="1">
    <source>
        <dbReference type="ARBA" id="ARBA00000189"/>
    </source>
</evidence>
<keyword evidence="8" id="KW-0560">Oxidoreductase</keyword>
<evidence type="ECO:0000256" key="15">
    <source>
        <dbReference type="PIRSR" id="PIRSR600823-5"/>
    </source>
</evidence>
<comment type="caution">
    <text evidence="19">The sequence shown here is derived from an EMBL/GenBank/DDBJ whole genome shotgun (WGS) entry which is preliminary data.</text>
</comment>
<dbReference type="InterPro" id="IPR010255">
    <property type="entry name" value="Haem_peroxidase_sf"/>
</dbReference>
<dbReference type="PRINTS" id="PR00461">
    <property type="entry name" value="PLPEROXIDASE"/>
</dbReference>
<evidence type="ECO:0000256" key="9">
    <source>
        <dbReference type="ARBA" id="ARBA00023004"/>
    </source>
</evidence>
<dbReference type="OrthoDB" id="1421480at2759"/>
<dbReference type="SUPFAM" id="SSF48113">
    <property type="entry name" value="Heme-dependent peroxidases"/>
    <property type="match status" value="1"/>
</dbReference>
<dbReference type="GO" id="GO:0042744">
    <property type="term" value="P:hydrogen peroxide catabolic process"/>
    <property type="evidence" value="ECO:0007669"/>
    <property type="project" value="UniProtKB-KW"/>
</dbReference>
<dbReference type="GO" id="GO:0046872">
    <property type="term" value="F:metal ion binding"/>
    <property type="evidence" value="ECO:0007669"/>
    <property type="project" value="UniProtKB-KW"/>
</dbReference>
<keyword evidence="5" id="KW-0349">Heme</keyword>
<evidence type="ECO:0000256" key="16">
    <source>
        <dbReference type="RuleBase" id="RU004241"/>
    </source>
</evidence>
<evidence type="ECO:0000313" key="19">
    <source>
        <dbReference type="EMBL" id="RDX66341.1"/>
    </source>
</evidence>
<organism evidence="19 20">
    <name type="scientific">Mucuna pruriens</name>
    <name type="common">Velvet bean</name>
    <name type="synonym">Dolichos pruriens</name>
    <dbReference type="NCBI Taxonomy" id="157652"/>
    <lineage>
        <taxon>Eukaryota</taxon>
        <taxon>Viridiplantae</taxon>
        <taxon>Streptophyta</taxon>
        <taxon>Embryophyta</taxon>
        <taxon>Tracheophyta</taxon>
        <taxon>Spermatophyta</taxon>
        <taxon>Magnoliopsida</taxon>
        <taxon>eudicotyledons</taxon>
        <taxon>Gunneridae</taxon>
        <taxon>Pentapetalae</taxon>
        <taxon>rosids</taxon>
        <taxon>fabids</taxon>
        <taxon>Fabales</taxon>
        <taxon>Fabaceae</taxon>
        <taxon>Papilionoideae</taxon>
        <taxon>50 kb inversion clade</taxon>
        <taxon>NPAAA clade</taxon>
        <taxon>indigoferoid/millettioid clade</taxon>
        <taxon>Phaseoleae</taxon>
        <taxon>Mucuna</taxon>
    </lineage>
</organism>
<keyword evidence="4 19" id="KW-0575">Peroxidase</keyword>
<dbReference type="EMBL" id="QJKJ01013482">
    <property type="protein sequence ID" value="RDX66341.1"/>
    <property type="molecule type" value="Genomic_DNA"/>
</dbReference>
<feature type="active site" description="Proton acceptor" evidence="12">
    <location>
        <position position="68"/>
    </location>
</feature>
<dbReference type="InterPro" id="IPR000823">
    <property type="entry name" value="Peroxidase_pln"/>
</dbReference>
<comment type="catalytic activity">
    <reaction evidence="1">
        <text>2 a phenolic donor + H2O2 = 2 a phenolic radical donor + 2 H2O</text>
        <dbReference type="Rhea" id="RHEA:56136"/>
        <dbReference type="ChEBI" id="CHEBI:15377"/>
        <dbReference type="ChEBI" id="CHEBI:16240"/>
        <dbReference type="ChEBI" id="CHEBI:139520"/>
        <dbReference type="ChEBI" id="CHEBI:139521"/>
        <dbReference type="EC" id="1.11.1.7"/>
    </reaction>
</comment>
<dbReference type="GO" id="GO:0006979">
    <property type="term" value="P:response to oxidative stress"/>
    <property type="evidence" value="ECO:0007669"/>
    <property type="project" value="InterPro"/>
</dbReference>
<evidence type="ECO:0000256" key="14">
    <source>
        <dbReference type="PIRSR" id="PIRSR600823-4"/>
    </source>
</evidence>
<dbReference type="PANTHER" id="PTHR31388:SF270">
    <property type="entry name" value="PEROXIDASE 22-RELATED"/>
    <property type="match status" value="1"/>
</dbReference>
<feature type="non-terminal residue" evidence="19">
    <location>
        <position position="1"/>
    </location>
</feature>
<evidence type="ECO:0000256" key="6">
    <source>
        <dbReference type="ARBA" id="ARBA00022723"/>
    </source>
</evidence>
<dbReference type="Pfam" id="PF00141">
    <property type="entry name" value="peroxidase"/>
    <property type="match status" value="1"/>
</dbReference>
<evidence type="ECO:0000256" key="8">
    <source>
        <dbReference type="ARBA" id="ARBA00023002"/>
    </source>
</evidence>
<dbReference type="InterPro" id="IPR002016">
    <property type="entry name" value="Haem_peroxidase"/>
</dbReference>
<evidence type="ECO:0000256" key="12">
    <source>
        <dbReference type="PIRSR" id="PIRSR600823-1"/>
    </source>
</evidence>
<evidence type="ECO:0000256" key="2">
    <source>
        <dbReference type="ARBA" id="ARBA00001970"/>
    </source>
</evidence>
<feature type="domain" description="Plant heme peroxidase family profile" evidence="18">
    <location>
        <begin position="27"/>
        <end position="113"/>
    </location>
</feature>
<protein>
    <recommendedName>
        <fullName evidence="3">peroxidase</fullName>
        <ecNumber evidence="3">1.11.1.7</ecNumber>
    </recommendedName>
</protein>
<reference evidence="19" key="1">
    <citation type="submission" date="2018-05" db="EMBL/GenBank/DDBJ databases">
        <title>Draft genome of Mucuna pruriens seed.</title>
        <authorList>
            <person name="Nnadi N.E."/>
            <person name="Vos R."/>
            <person name="Hasami M.H."/>
            <person name="Devisetty U.K."/>
            <person name="Aguiy J.C."/>
        </authorList>
    </citation>
    <scope>NUCLEOTIDE SEQUENCE [LARGE SCALE GENOMIC DNA]</scope>
    <source>
        <strain evidence="19">JCA_2017</strain>
    </source>
</reference>
<feature type="signal peptide" evidence="17">
    <location>
        <begin position="1"/>
        <end position="26"/>
    </location>
</feature>
<dbReference type="EC" id="1.11.1.7" evidence="3"/>
<comment type="cofactor">
    <cofactor evidence="13">
        <name>Ca(2+)</name>
        <dbReference type="ChEBI" id="CHEBI:29108"/>
    </cofactor>
    <text evidence="13">Binds 2 calcium ions per subunit.</text>
</comment>
<dbReference type="GO" id="GO:0020037">
    <property type="term" value="F:heme binding"/>
    <property type="evidence" value="ECO:0007669"/>
    <property type="project" value="InterPro"/>
</dbReference>
<evidence type="ECO:0000256" key="4">
    <source>
        <dbReference type="ARBA" id="ARBA00022559"/>
    </source>
</evidence>
<dbReference type="GO" id="GO:0140825">
    <property type="term" value="F:lactoperoxidase activity"/>
    <property type="evidence" value="ECO:0007669"/>
    <property type="project" value="UniProtKB-EC"/>
</dbReference>
<sequence length="113" mass="12182">MNPLGVSATALWCVIIVVGVVPLSNGQLDPSFYNNTCPNLHSVVRGVLSNVSQSDPRMLGSLIRLHFHDCFVQIKSAVENACPAIVSCADILALAAQISTDLIEKNGRRFNTF</sequence>
<dbReference type="PRINTS" id="PR00458">
    <property type="entry name" value="PEROXIDASE"/>
</dbReference>
<gene>
    <name evidence="19" type="primary">PER54</name>
    <name evidence="19" type="ORF">CR513_54899</name>
</gene>
<feature type="chain" id="PRO_5017026406" description="peroxidase" evidence="17">
    <location>
        <begin position="27"/>
        <end position="113"/>
    </location>
</feature>
<evidence type="ECO:0000256" key="10">
    <source>
        <dbReference type="ARBA" id="ARBA00023180"/>
    </source>
</evidence>
<feature type="binding site" evidence="13">
    <location>
        <position position="69"/>
    </location>
    <ligand>
        <name>Ca(2+)</name>
        <dbReference type="ChEBI" id="CHEBI:29108"/>
        <label>1</label>
    </ligand>
</feature>
<feature type="binding site" evidence="13">
    <location>
        <position position="72"/>
    </location>
    <ligand>
        <name>Ca(2+)</name>
        <dbReference type="ChEBI" id="CHEBI:29108"/>
        <label>1</label>
    </ligand>
</feature>
<keyword evidence="15" id="KW-1015">Disulfide bond</keyword>
<evidence type="ECO:0000256" key="11">
    <source>
        <dbReference type="ARBA" id="ARBA00023324"/>
    </source>
</evidence>
<evidence type="ECO:0000313" key="20">
    <source>
        <dbReference type="Proteomes" id="UP000257109"/>
    </source>
</evidence>
<proteinExistence type="inferred from homology"/>
<feature type="site" description="Transition state stabilizer" evidence="14">
    <location>
        <position position="64"/>
    </location>
</feature>
<evidence type="ECO:0000256" key="13">
    <source>
        <dbReference type="PIRSR" id="PIRSR600823-3"/>
    </source>
</evidence>
<dbReference type="Gene3D" id="1.10.520.10">
    <property type="match status" value="2"/>
</dbReference>
<keyword evidence="6 13" id="KW-0479">Metal-binding</keyword>
<dbReference type="STRING" id="157652.A0A371EJY0"/>
<evidence type="ECO:0000256" key="17">
    <source>
        <dbReference type="SAM" id="SignalP"/>
    </source>
</evidence>
<keyword evidence="11" id="KW-0376">Hydrogen peroxide</keyword>
<evidence type="ECO:0000259" key="18">
    <source>
        <dbReference type="PROSITE" id="PS50873"/>
    </source>
</evidence>
<keyword evidence="10" id="KW-0325">Glycoprotein</keyword>
<comment type="cofactor">
    <cofactor evidence="2">
        <name>heme b</name>
        <dbReference type="ChEBI" id="CHEBI:60344"/>
    </cofactor>
</comment>
<dbReference type="PANTHER" id="PTHR31388">
    <property type="entry name" value="PEROXIDASE 72-RELATED"/>
    <property type="match status" value="1"/>
</dbReference>
<comment type="similarity">
    <text evidence="16">Belongs to the peroxidase family.</text>
</comment>
<dbReference type="PROSITE" id="PS50873">
    <property type="entry name" value="PEROXIDASE_4"/>
    <property type="match status" value="1"/>
</dbReference>
<name>A0A371EJY0_MUCPR</name>
<accession>A0A371EJY0</accession>
<keyword evidence="7 13" id="KW-0106">Calcium</keyword>
<evidence type="ECO:0000256" key="7">
    <source>
        <dbReference type="ARBA" id="ARBA00022837"/>
    </source>
</evidence>
<keyword evidence="20" id="KW-1185">Reference proteome</keyword>
<feature type="disulfide bond" evidence="15">
    <location>
        <begin position="37"/>
        <end position="82"/>
    </location>
</feature>
<keyword evidence="9" id="KW-0408">Iron</keyword>
<evidence type="ECO:0000256" key="3">
    <source>
        <dbReference type="ARBA" id="ARBA00012313"/>
    </source>
</evidence>
<evidence type="ECO:0000256" key="5">
    <source>
        <dbReference type="ARBA" id="ARBA00022617"/>
    </source>
</evidence>
<keyword evidence="17" id="KW-0732">Signal</keyword>